<reference evidence="1 2" key="1">
    <citation type="submission" date="2020-04" db="EMBL/GenBank/DDBJ databases">
        <title>MicrobeNet Type strains.</title>
        <authorList>
            <person name="Nicholson A.C."/>
        </authorList>
    </citation>
    <scope>NUCLEOTIDE SEQUENCE [LARGE SCALE GENOMIC DNA]</scope>
    <source>
        <strain evidence="1 2">ATCC 23612</strain>
    </source>
</reference>
<evidence type="ECO:0000313" key="1">
    <source>
        <dbReference type="EMBL" id="NKZ02127.1"/>
    </source>
</evidence>
<proteinExistence type="predicted"/>
<dbReference type="Proteomes" id="UP000553209">
    <property type="component" value="Unassembled WGS sequence"/>
</dbReference>
<protein>
    <recommendedName>
        <fullName evidence="3">DUF600 family protein</fullName>
    </recommendedName>
</protein>
<gene>
    <name evidence="1" type="ORF">HGB44_31400</name>
</gene>
<evidence type="ECO:0008006" key="3">
    <source>
        <dbReference type="Google" id="ProtNLM"/>
    </source>
</evidence>
<organism evidence="1 2">
    <name type="scientific">Nocardiopsis alborubida</name>
    <dbReference type="NCBI Taxonomy" id="146802"/>
    <lineage>
        <taxon>Bacteria</taxon>
        <taxon>Bacillati</taxon>
        <taxon>Actinomycetota</taxon>
        <taxon>Actinomycetes</taxon>
        <taxon>Streptosporangiales</taxon>
        <taxon>Nocardiopsidaceae</taxon>
        <taxon>Nocardiopsis</taxon>
    </lineage>
</organism>
<dbReference type="SUPFAM" id="SSF160424">
    <property type="entry name" value="BH3703-like"/>
    <property type="match status" value="1"/>
</dbReference>
<sequence length="142" mass="16267">MEPAQQQELVREMALELVEAAPEGWASMSYRYEYIGGVAAMENLVTFEGGETERKRHPRSVDEKADTLKREMYQRGRGTWLAMWVSVTGPGEFEAGFHYDRDLGVHPIPPSPESYVFELRKFPRDDDAVSDWLGERIGRARS</sequence>
<evidence type="ECO:0000313" key="2">
    <source>
        <dbReference type="Proteomes" id="UP000553209"/>
    </source>
</evidence>
<name>A0A7X6MIT6_9ACTN</name>
<keyword evidence="2" id="KW-1185">Reference proteome</keyword>
<dbReference type="AlphaFoldDB" id="A0A7X6MIT6"/>
<dbReference type="RefSeq" id="WP_061080984.1">
    <property type="nucleotide sequence ID" value="NZ_JAAXPG010000063.1"/>
</dbReference>
<dbReference type="EMBL" id="JAAXPG010000063">
    <property type="protein sequence ID" value="NKZ02127.1"/>
    <property type="molecule type" value="Genomic_DNA"/>
</dbReference>
<accession>A0A7X6MIT6</accession>
<comment type="caution">
    <text evidence="1">The sequence shown here is derived from an EMBL/GenBank/DDBJ whole genome shotgun (WGS) entry which is preliminary data.</text>
</comment>
<dbReference type="InterPro" id="IPR036170">
    <property type="entry name" value="YezG-like_sf"/>
</dbReference>